<keyword evidence="2" id="KW-1185">Reference proteome</keyword>
<organism evidence="1 2">
    <name type="scientific">Protopolystoma xenopodis</name>
    <dbReference type="NCBI Taxonomy" id="117903"/>
    <lineage>
        <taxon>Eukaryota</taxon>
        <taxon>Metazoa</taxon>
        <taxon>Spiralia</taxon>
        <taxon>Lophotrochozoa</taxon>
        <taxon>Platyhelminthes</taxon>
        <taxon>Monogenea</taxon>
        <taxon>Polyopisthocotylea</taxon>
        <taxon>Polystomatidea</taxon>
        <taxon>Polystomatidae</taxon>
        <taxon>Protopolystoma</taxon>
    </lineage>
</organism>
<accession>A0A3S5CPB0</accession>
<proteinExistence type="predicted"/>
<protein>
    <submittedName>
        <fullName evidence="1">Uncharacterized protein</fullName>
    </submittedName>
</protein>
<dbReference type="AlphaFoldDB" id="A0A3S5CPB0"/>
<dbReference type="EMBL" id="CAAALY010073416">
    <property type="protein sequence ID" value="VEL25364.1"/>
    <property type="molecule type" value="Genomic_DNA"/>
</dbReference>
<feature type="non-terminal residue" evidence="1">
    <location>
        <position position="91"/>
    </location>
</feature>
<gene>
    <name evidence="1" type="ORF">PXEA_LOCUS18804</name>
</gene>
<reference evidence="1" key="1">
    <citation type="submission" date="2018-11" db="EMBL/GenBank/DDBJ databases">
        <authorList>
            <consortium name="Pathogen Informatics"/>
        </authorList>
    </citation>
    <scope>NUCLEOTIDE SEQUENCE</scope>
</reference>
<comment type="caution">
    <text evidence="1">The sequence shown here is derived from an EMBL/GenBank/DDBJ whole genome shotgun (WGS) entry which is preliminary data.</text>
</comment>
<dbReference type="Proteomes" id="UP000784294">
    <property type="component" value="Unassembled WGS sequence"/>
</dbReference>
<sequence>MRVNEGFVKSPILNTSRVGPDIRAVNGHAGFRLAQHSLTSAIAQTIISMHLHTGSCKHNRHTPTSGVKSRRDEAQCTCPADYGECSVAQTR</sequence>
<evidence type="ECO:0000313" key="2">
    <source>
        <dbReference type="Proteomes" id="UP000784294"/>
    </source>
</evidence>
<name>A0A3S5CPB0_9PLAT</name>
<evidence type="ECO:0000313" key="1">
    <source>
        <dbReference type="EMBL" id="VEL25364.1"/>
    </source>
</evidence>